<name>A0AAW1K8T5_SAPOF</name>
<dbReference type="PROSITE" id="PS51186">
    <property type="entry name" value="GNAT"/>
    <property type="match status" value="1"/>
</dbReference>
<dbReference type="PANTHER" id="PTHR42919:SF20">
    <property type="entry name" value="GCN5-RELATED N-ACETYLTRANSFERASE 10, CHLOROPLASTIC"/>
    <property type="match status" value="1"/>
</dbReference>
<dbReference type="GO" id="GO:0007064">
    <property type="term" value="P:mitotic sister chromatid cohesion"/>
    <property type="evidence" value="ECO:0007669"/>
    <property type="project" value="TreeGrafter"/>
</dbReference>
<reference evidence="2" key="1">
    <citation type="submission" date="2024-03" db="EMBL/GenBank/DDBJ databases">
        <title>WGS assembly of Saponaria officinalis var. Norfolk2.</title>
        <authorList>
            <person name="Jenkins J."/>
            <person name="Shu S."/>
            <person name="Grimwood J."/>
            <person name="Barry K."/>
            <person name="Goodstein D."/>
            <person name="Schmutz J."/>
            <person name="Leebens-Mack J."/>
            <person name="Osbourn A."/>
        </authorList>
    </citation>
    <scope>NUCLEOTIDE SEQUENCE [LARGE SCALE GENOMIC DNA]</scope>
    <source>
        <strain evidence="2">JIC</strain>
    </source>
</reference>
<sequence>MVIMMANLQANHHIINIISKTQFNTNKNLPTTLLHKQRSYKVTKSYSESNSSNSGSNVLVHERPPNTDEVQEVMNDQTAEIESRKQSCDENKSDGAEIECLVREYGWKVRRMVECKSEMNMVALIQAHAFHLPSLFFDDFFFHFFKAEVLAGLYYRLRNSPPDRYACLVAEPAKEDSASTKSEHNNDLVGVVDITVLRDSDVIQHLEGTQEYLYVSGIAVSNNYRRRKVATVLLQACEVMSMLWGYECLVLRAYEDDLGARALYSNAGYKLVSRDPVWVTWIGRKRRILMVKRLW</sequence>
<comment type="caution">
    <text evidence="2">The sequence shown here is derived from an EMBL/GenBank/DDBJ whole genome shotgun (WGS) entry which is preliminary data.</text>
</comment>
<dbReference type="Pfam" id="PF00583">
    <property type="entry name" value="Acetyltransf_1"/>
    <property type="match status" value="1"/>
</dbReference>
<evidence type="ECO:0000313" key="2">
    <source>
        <dbReference type="EMBL" id="KAK9713660.1"/>
    </source>
</evidence>
<evidence type="ECO:0000313" key="3">
    <source>
        <dbReference type="Proteomes" id="UP001443914"/>
    </source>
</evidence>
<dbReference type="PANTHER" id="PTHR42919">
    <property type="entry name" value="N-ALPHA-ACETYLTRANSFERASE"/>
    <property type="match status" value="1"/>
</dbReference>
<dbReference type="Proteomes" id="UP001443914">
    <property type="component" value="Unassembled WGS sequence"/>
</dbReference>
<feature type="domain" description="N-acetyltransferase" evidence="1">
    <location>
        <begin position="119"/>
        <end position="295"/>
    </location>
</feature>
<dbReference type="GO" id="GO:0008080">
    <property type="term" value="F:N-acetyltransferase activity"/>
    <property type="evidence" value="ECO:0007669"/>
    <property type="project" value="TreeGrafter"/>
</dbReference>
<dbReference type="CDD" id="cd04301">
    <property type="entry name" value="NAT_SF"/>
    <property type="match status" value="1"/>
</dbReference>
<dbReference type="InterPro" id="IPR000182">
    <property type="entry name" value="GNAT_dom"/>
</dbReference>
<dbReference type="AlphaFoldDB" id="A0AAW1K8T5"/>
<gene>
    <name evidence="2" type="ORF">RND81_06G042800</name>
</gene>
<protein>
    <recommendedName>
        <fullName evidence="1">N-acetyltransferase domain-containing protein</fullName>
    </recommendedName>
</protein>
<accession>A0AAW1K8T5</accession>
<organism evidence="2 3">
    <name type="scientific">Saponaria officinalis</name>
    <name type="common">Common soapwort</name>
    <name type="synonym">Lychnis saponaria</name>
    <dbReference type="NCBI Taxonomy" id="3572"/>
    <lineage>
        <taxon>Eukaryota</taxon>
        <taxon>Viridiplantae</taxon>
        <taxon>Streptophyta</taxon>
        <taxon>Embryophyta</taxon>
        <taxon>Tracheophyta</taxon>
        <taxon>Spermatophyta</taxon>
        <taxon>Magnoliopsida</taxon>
        <taxon>eudicotyledons</taxon>
        <taxon>Gunneridae</taxon>
        <taxon>Pentapetalae</taxon>
        <taxon>Caryophyllales</taxon>
        <taxon>Caryophyllaceae</taxon>
        <taxon>Caryophylleae</taxon>
        <taxon>Saponaria</taxon>
    </lineage>
</organism>
<keyword evidence="3" id="KW-1185">Reference proteome</keyword>
<proteinExistence type="predicted"/>
<dbReference type="EMBL" id="JBDFQZ010000006">
    <property type="protein sequence ID" value="KAK9713660.1"/>
    <property type="molecule type" value="Genomic_DNA"/>
</dbReference>
<dbReference type="SUPFAM" id="SSF55729">
    <property type="entry name" value="Acyl-CoA N-acyltransferases (Nat)"/>
    <property type="match status" value="1"/>
</dbReference>
<evidence type="ECO:0000259" key="1">
    <source>
        <dbReference type="PROSITE" id="PS51186"/>
    </source>
</evidence>
<dbReference type="InterPro" id="IPR051556">
    <property type="entry name" value="N-term/lysine_N-AcTrnsfr"/>
</dbReference>
<dbReference type="InterPro" id="IPR016181">
    <property type="entry name" value="Acyl_CoA_acyltransferase"/>
</dbReference>
<dbReference type="Gene3D" id="3.40.630.30">
    <property type="match status" value="1"/>
</dbReference>
<dbReference type="GO" id="GO:0031415">
    <property type="term" value="C:NatA complex"/>
    <property type="evidence" value="ECO:0007669"/>
    <property type="project" value="TreeGrafter"/>
</dbReference>